<keyword evidence="2" id="KW-1185">Reference proteome</keyword>
<dbReference type="EMBL" id="CP003378">
    <property type="protein sequence ID" value="AFZ70532.1"/>
    <property type="molecule type" value="Genomic_DNA"/>
</dbReference>
<dbReference type="KEGG" id="clg:Calag_0790"/>
<name>L0ABN0_CALLD</name>
<dbReference type="Proteomes" id="UP000010469">
    <property type="component" value="Chromosome"/>
</dbReference>
<protein>
    <submittedName>
        <fullName evidence="1">Uncharacterized protein</fullName>
    </submittedName>
</protein>
<organism evidence="1 2">
    <name type="scientific">Caldisphaera lagunensis (strain DSM 15908 / JCM 11604 / ANMR 0165 / IC-154)</name>
    <dbReference type="NCBI Taxonomy" id="1056495"/>
    <lineage>
        <taxon>Archaea</taxon>
        <taxon>Thermoproteota</taxon>
        <taxon>Thermoprotei</taxon>
        <taxon>Acidilobales</taxon>
        <taxon>Caldisphaeraceae</taxon>
        <taxon>Caldisphaera</taxon>
    </lineage>
</organism>
<reference evidence="2" key="1">
    <citation type="submission" date="2012-03" db="EMBL/GenBank/DDBJ databases">
        <title>Complete genome of Caldisphaera lagunensis DSM 15908.</title>
        <authorList>
            <person name="Lucas S."/>
            <person name="Copeland A."/>
            <person name="Lapidus A."/>
            <person name="Glavina del Rio T."/>
            <person name="Dalin E."/>
            <person name="Tice H."/>
            <person name="Bruce D."/>
            <person name="Goodwin L."/>
            <person name="Pitluck S."/>
            <person name="Peters L."/>
            <person name="Mikhailova N."/>
            <person name="Teshima H."/>
            <person name="Kyrpides N."/>
            <person name="Mavromatis K."/>
            <person name="Ivanova N."/>
            <person name="Brettin T."/>
            <person name="Detter J.C."/>
            <person name="Han C."/>
            <person name="Larimer F."/>
            <person name="Land M."/>
            <person name="Hauser L."/>
            <person name="Markowitz V."/>
            <person name="Cheng J.-F."/>
            <person name="Hugenholtz P."/>
            <person name="Woyke T."/>
            <person name="Wu D."/>
            <person name="Spring S."/>
            <person name="Schroeder M."/>
            <person name="Brambilla E."/>
            <person name="Klenk H.-P."/>
            <person name="Eisen J.A."/>
        </authorList>
    </citation>
    <scope>NUCLEOTIDE SEQUENCE [LARGE SCALE GENOMIC DNA]</scope>
    <source>
        <strain evidence="2">DSM 15908 / JCM 11604 / IC-154</strain>
    </source>
</reference>
<proteinExistence type="predicted"/>
<accession>L0ABN0</accession>
<dbReference type="InParanoid" id="L0ABN0"/>
<evidence type="ECO:0000313" key="1">
    <source>
        <dbReference type="EMBL" id="AFZ70532.1"/>
    </source>
</evidence>
<dbReference type="AlphaFoldDB" id="L0ABN0"/>
<sequence length="104" mass="11690">MSRKRIFESMIADNVAKIASGLENPDDFNTPILASHVIEAVKKIGINLHTTKEGLLICYFCNKGPFTKKGYYLHLIRSHYYDLIDSVVRESERIASSSKDVGSL</sequence>
<dbReference type="eggNOG" id="arCOG05956">
    <property type="taxonomic scope" value="Archaea"/>
</dbReference>
<gene>
    <name evidence="1" type="ordered locus">Calag_0790</name>
</gene>
<evidence type="ECO:0000313" key="2">
    <source>
        <dbReference type="Proteomes" id="UP000010469"/>
    </source>
</evidence>
<dbReference type="HOGENOM" id="CLU_170079_0_0_2"/>